<reference evidence="2 3" key="1">
    <citation type="submission" date="2020-08" db="EMBL/GenBank/DDBJ databases">
        <title>Functional genomics of gut bacteria from endangered species of beetles.</title>
        <authorList>
            <person name="Carlos-Shanley C."/>
        </authorList>
    </citation>
    <scope>NUCLEOTIDE SEQUENCE [LARGE SCALE GENOMIC DNA]</scope>
    <source>
        <strain evidence="2 3">S00245</strain>
    </source>
</reference>
<feature type="region of interest" description="Disordered" evidence="1">
    <location>
        <begin position="258"/>
        <end position="280"/>
    </location>
</feature>
<sequence length="564" mass="61811">MQAGVDAAALAGARSFEARGTGPESRDKQVLAYFRENFADDFLGAGTVLPVPTFSVVRGVNVTKVDASVNLPLTFMSMFGVGPQPIAVTATAELQPRPLEIMVVLDDTGSMQTLLDSGKSRMAVLKEAMHGFVNVLYQGSTTRSELALGMITYTVTTNVGGILTDAGVKIKTIDGYTNLNTHLKGKTGIGEEGLAWKGCVENDPTVRDLSASATTFETGATDVLRDIPADGVRPYLYPPSAETKNRKTNRTDAAYTTAAALPADYQPSNLQSETGDSRRNNMYRLTTDPDIAQALANTEAWKQHFFDYYRGLNEPSSDKDDDVIVHSVNDGYLNPQGSADYKIMYSRIPYINDNTAWAVANARYAYPLPTGTLNNLKMPSPNWQCPNPGMAVTYGRGKSAYDNFIDNDNFPLMPASGTLHHIGMLWGYRLLARDDLFPRTNPIPDQEPIRAIVFMTDGDTQAGGHNTWYGSYGRLAEKRITASTNANTFRNQVMYRFGKVCQKAKTERNPIKVYIVSLLDPEDVTENVFTACAGSNYLETTTTTQIIDAFRNIAVDLVQLHLTQ</sequence>
<protein>
    <recommendedName>
        <fullName evidence="4">VWFA domain-containing protein</fullName>
    </recommendedName>
</protein>
<dbReference type="Proteomes" id="UP000555448">
    <property type="component" value="Unassembled WGS sequence"/>
</dbReference>
<keyword evidence="3" id="KW-1185">Reference proteome</keyword>
<evidence type="ECO:0000313" key="2">
    <source>
        <dbReference type="EMBL" id="MBB4860491.1"/>
    </source>
</evidence>
<comment type="caution">
    <text evidence="2">The sequence shown here is derived from an EMBL/GenBank/DDBJ whole genome shotgun (WGS) entry which is preliminary data.</text>
</comment>
<name>A0A7W7KDN3_9SPHN</name>
<dbReference type="SUPFAM" id="SSF53300">
    <property type="entry name" value="vWA-like"/>
    <property type="match status" value="1"/>
</dbReference>
<dbReference type="AlphaFoldDB" id="A0A7W7KDN3"/>
<gene>
    <name evidence="2" type="ORF">HNO88_003835</name>
</gene>
<dbReference type="Gene3D" id="3.40.50.410">
    <property type="entry name" value="von Willebrand factor, type A domain"/>
    <property type="match status" value="1"/>
</dbReference>
<dbReference type="InterPro" id="IPR036465">
    <property type="entry name" value="vWFA_dom_sf"/>
</dbReference>
<organism evidence="2 3">
    <name type="scientific">Novosphingobium chloroacetimidivorans</name>
    <dbReference type="NCBI Taxonomy" id="1428314"/>
    <lineage>
        <taxon>Bacteria</taxon>
        <taxon>Pseudomonadati</taxon>
        <taxon>Pseudomonadota</taxon>
        <taxon>Alphaproteobacteria</taxon>
        <taxon>Sphingomonadales</taxon>
        <taxon>Sphingomonadaceae</taxon>
        <taxon>Novosphingobium</taxon>
    </lineage>
</organism>
<evidence type="ECO:0000313" key="3">
    <source>
        <dbReference type="Proteomes" id="UP000555448"/>
    </source>
</evidence>
<proteinExistence type="predicted"/>
<evidence type="ECO:0000256" key="1">
    <source>
        <dbReference type="SAM" id="MobiDB-lite"/>
    </source>
</evidence>
<evidence type="ECO:0008006" key="4">
    <source>
        <dbReference type="Google" id="ProtNLM"/>
    </source>
</evidence>
<accession>A0A7W7KDN3</accession>
<dbReference type="EMBL" id="JACHLR010000023">
    <property type="protein sequence ID" value="MBB4860491.1"/>
    <property type="molecule type" value="Genomic_DNA"/>
</dbReference>